<feature type="signal peptide" evidence="1">
    <location>
        <begin position="1"/>
        <end position="16"/>
    </location>
</feature>
<protein>
    <submittedName>
        <fullName evidence="2">Uncharacterized protein</fullName>
    </submittedName>
</protein>
<comment type="caution">
    <text evidence="2">The sequence shown here is derived from an EMBL/GenBank/DDBJ whole genome shotgun (WGS) entry which is preliminary data.</text>
</comment>
<name>A0A8T0K8Y0_PHAAN</name>
<organism evidence="2 3">
    <name type="scientific">Phaseolus angularis</name>
    <name type="common">Azuki bean</name>
    <name type="synonym">Vigna angularis</name>
    <dbReference type="NCBI Taxonomy" id="3914"/>
    <lineage>
        <taxon>Eukaryota</taxon>
        <taxon>Viridiplantae</taxon>
        <taxon>Streptophyta</taxon>
        <taxon>Embryophyta</taxon>
        <taxon>Tracheophyta</taxon>
        <taxon>Spermatophyta</taxon>
        <taxon>Magnoliopsida</taxon>
        <taxon>eudicotyledons</taxon>
        <taxon>Gunneridae</taxon>
        <taxon>Pentapetalae</taxon>
        <taxon>rosids</taxon>
        <taxon>fabids</taxon>
        <taxon>Fabales</taxon>
        <taxon>Fabaceae</taxon>
        <taxon>Papilionoideae</taxon>
        <taxon>50 kb inversion clade</taxon>
        <taxon>NPAAA clade</taxon>
        <taxon>indigoferoid/millettioid clade</taxon>
        <taxon>Phaseoleae</taxon>
        <taxon>Vigna</taxon>
    </lineage>
</organism>
<dbReference type="EMBL" id="JABFOF010000006">
    <property type="protein sequence ID" value="KAG2394685.1"/>
    <property type="molecule type" value="Genomic_DNA"/>
</dbReference>
<sequence length="54" mass="6360">MFFVFLFRCFSSFSLSKESAFLQRKEKSSKKQEVTVVIISLWIVEEQVNCTYNG</sequence>
<proteinExistence type="predicted"/>
<reference evidence="2 3" key="1">
    <citation type="submission" date="2020-05" db="EMBL/GenBank/DDBJ databases">
        <title>Vigna angularis (adzuki bean) Var. LongXiaoDou No. 4 denovo assembly.</title>
        <authorList>
            <person name="Xiang H."/>
        </authorList>
    </citation>
    <scope>NUCLEOTIDE SEQUENCE [LARGE SCALE GENOMIC DNA]</scope>
    <source>
        <tissue evidence="2">Leaf</tissue>
    </source>
</reference>
<feature type="chain" id="PRO_5035867439" evidence="1">
    <location>
        <begin position="17"/>
        <end position="54"/>
    </location>
</feature>
<gene>
    <name evidence="2" type="ORF">HKW66_Vig0079400</name>
</gene>
<evidence type="ECO:0000256" key="1">
    <source>
        <dbReference type="SAM" id="SignalP"/>
    </source>
</evidence>
<dbReference type="AlphaFoldDB" id="A0A8T0K8Y0"/>
<keyword evidence="1" id="KW-0732">Signal</keyword>
<accession>A0A8T0K8Y0</accession>
<evidence type="ECO:0000313" key="2">
    <source>
        <dbReference type="EMBL" id="KAG2394685.1"/>
    </source>
</evidence>
<evidence type="ECO:0000313" key="3">
    <source>
        <dbReference type="Proteomes" id="UP000743370"/>
    </source>
</evidence>
<dbReference type="Proteomes" id="UP000743370">
    <property type="component" value="Unassembled WGS sequence"/>
</dbReference>